<dbReference type="Proteomes" id="UP001054837">
    <property type="component" value="Unassembled WGS sequence"/>
</dbReference>
<evidence type="ECO:0000313" key="2">
    <source>
        <dbReference type="Proteomes" id="UP001054837"/>
    </source>
</evidence>
<proteinExistence type="predicted"/>
<dbReference type="EMBL" id="BPLQ01012312">
    <property type="protein sequence ID" value="GIY64350.1"/>
    <property type="molecule type" value="Genomic_DNA"/>
</dbReference>
<keyword evidence="2" id="KW-1185">Reference proteome</keyword>
<organism evidence="1 2">
    <name type="scientific">Caerostris darwini</name>
    <dbReference type="NCBI Taxonomy" id="1538125"/>
    <lineage>
        <taxon>Eukaryota</taxon>
        <taxon>Metazoa</taxon>
        <taxon>Ecdysozoa</taxon>
        <taxon>Arthropoda</taxon>
        <taxon>Chelicerata</taxon>
        <taxon>Arachnida</taxon>
        <taxon>Araneae</taxon>
        <taxon>Araneomorphae</taxon>
        <taxon>Entelegynae</taxon>
        <taxon>Araneoidea</taxon>
        <taxon>Araneidae</taxon>
        <taxon>Caerostris</taxon>
    </lineage>
</organism>
<protein>
    <submittedName>
        <fullName evidence="1">Uncharacterized protein</fullName>
    </submittedName>
</protein>
<comment type="caution">
    <text evidence="1">The sequence shown here is derived from an EMBL/GenBank/DDBJ whole genome shotgun (WGS) entry which is preliminary data.</text>
</comment>
<name>A0AAV4V460_9ARAC</name>
<accession>A0AAV4V460</accession>
<gene>
    <name evidence="1" type="ORF">CDAR_52331</name>
</gene>
<dbReference type="AlphaFoldDB" id="A0AAV4V460"/>
<reference evidence="1 2" key="1">
    <citation type="submission" date="2021-06" db="EMBL/GenBank/DDBJ databases">
        <title>Caerostris darwini draft genome.</title>
        <authorList>
            <person name="Kono N."/>
            <person name="Arakawa K."/>
        </authorList>
    </citation>
    <scope>NUCLEOTIDE SEQUENCE [LARGE SCALE GENOMIC DNA]</scope>
</reference>
<evidence type="ECO:0000313" key="1">
    <source>
        <dbReference type="EMBL" id="GIY64350.1"/>
    </source>
</evidence>
<sequence>MLPSQFAHGPLLPETHAASCDQDQELREKRFEKSHSLLITTLFGARRRWKPDILLSKEFPLLRASHAASARDRTKSVDCAFFRRCVLLILLTRLYSSATCGRMGF</sequence>